<comment type="caution">
    <text evidence="8">The sequence shown here is derived from an EMBL/GenBank/DDBJ whole genome shotgun (WGS) entry which is preliminary data.</text>
</comment>
<evidence type="ECO:0000313" key="9">
    <source>
        <dbReference type="Proteomes" id="UP000886657"/>
    </source>
</evidence>
<dbReference type="InterPro" id="IPR035938">
    <property type="entry name" value="Hemerythrin-like_sf"/>
</dbReference>
<dbReference type="EMBL" id="JADKIO010000011">
    <property type="protein sequence ID" value="MBK9797706.1"/>
    <property type="molecule type" value="Genomic_DNA"/>
</dbReference>
<comment type="similarity">
    <text evidence="1">Belongs to the hemerythrin family.</text>
</comment>
<comment type="catalytic activity">
    <reaction evidence="5">
        <text>2 GTP = 3',3'-c-di-GMP + 2 diphosphate</text>
        <dbReference type="Rhea" id="RHEA:24898"/>
        <dbReference type="ChEBI" id="CHEBI:33019"/>
        <dbReference type="ChEBI" id="CHEBI:37565"/>
        <dbReference type="ChEBI" id="CHEBI:58805"/>
        <dbReference type="EC" id="2.7.7.65"/>
    </reaction>
</comment>
<gene>
    <name evidence="8" type="ORF">IPP58_14690</name>
</gene>
<keyword evidence="3" id="KW-0479">Metal-binding</keyword>
<evidence type="ECO:0000256" key="6">
    <source>
        <dbReference type="SAM" id="Coils"/>
    </source>
</evidence>
<dbReference type="CDD" id="cd01949">
    <property type="entry name" value="GGDEF"/>
    <property type="match status" value="1"/>
</dbReference>
<feature type="coiled-coil region" evidence="6">
    <location>
        <begin position="207"/>
        <end position="237"/>
    </location>
</feature>
<dbReference type="PROSITE" id="PS50887">
    <property type="entry name" value="GGDEF"/>
    <property type="match status" value="1"/>
</dbReference>
<dbReference type="InterPro" id="IPR029787">
    <property type="entry name" value="Nucleotide_cyclase"/>
</dbReference>
<dbReference type="InterPro" id="IPR000160">
    <property type="entry name" value="GGDEF_dom"/>
</dbReference>
<evidence type="ECO:0000256" key="3">
    <source>
        <dbReference type="ARBA" id="ARBA00022723"/>
    </source>
</evidence>
<dbReference type="AlphaFoldDB" id="A0A9D7SJ23"/>
<protein>
    <recommendedName>
        <fullName evidence="2">diguanylate cyclase</fullName>
        <ecNumber evidence="2">2.7.7.65</ecNumber>
    </recommendedName>
</protein>
<keyword evidence="4" id="KW-0408">Iron</keyword>
<dbReference type="GO" id="GO:1902201">
    <property type="term" value="P:negative regulation of bacterial-type flagellum-dependent cell motility"/>
    <property type="evidence" value="ECO:0007669"/>
    <property type="project" value="TreeGrafter"/>
</dbReference>
<dbReference type="GO" id="GO:0046872">
    <property type="term" value="F:metal ion binding"/>
    <property type="evidence" value="ECO:0007669"/>
    <property type="project" value="UniProtKB-KW"/>
</dbReference>
<dbReference type="InterPro" id="IPR012827">
    <property type="entry name" value="Hemerythrin_metal-bd"/>
</dbReference>
<dbReference type="GO" id="GO:0052621">
    <property type="term" value="F:diguanylate cyclase activity"/>
    <property type="evidence" value="ECO:0007669"/>
    <property type="project" value="UniProtKB-EC"/>
</dbReference>
<dbReference type="Proteomes" id="UP000886657">
    <property type="component" value="Unassembled WGS sequence"/>
</dbReference>
<dbReference type="SUPFAM" id="SSF55073">
    <property type="entry name" value="Nucleotide cyclase"/>
    <property type="match status" value="1"/>
</dbReference>
<evidence type="ECO:0000256" key="5">
    <source>
        <dbReference type="ARBA" id="ARBA00034247"/>
    </source>
</evidence>
<sequence>MSTFQWDKNFETGLQDVDEQHLILVNLMNRFSALLEGGSAADVKVLERICEELAEYARYHFSEEQMFMDETGVDRRHSVRHAREHADFIHDLARMRTEVVAGVPEAARHLLEFLVHWLTVHILGSDQCMARQIAAMSAGRSPAAAFAQEERAVDGATGVLLRSLSSLIMVVSERSRALSELNYTLENRVFRRTQELSLLNERLTGTVERFEAEQKETRRLAQELAEANKRLEALAMVDPLTGLPNLQYALNRLNAEIASSKHFGHPLSVALFAVEGFKEANDALGHAAGDDILQAVGVMLRMGFRSHDVVCHVGVEEFLVICPLTNYAGTIFLIERIRASLPGKVVQTCSGEWKNRLSAGIAEFGPEADSVNKLLQVATRRRWPLEPVPS</sequence>
<name>A0A9D7SJ23_9BACT</name>
<keyword evidence="6" id="KW-0175">Coiled coil</keyword>
<dbReference type="GO" id="GO:0005886">
    <property type="term" value="C:plasma membrane"/>
    <property type="evidence" value="ECO:0007669"/>
    <property type="project" value="TreeGrafter"/>
</dbReference>
<dbReference type="InterPro" id="IPR050469">
    <property type="entry name" value="Diguanylate_Cyclase"/>
</dbReference>
<dbReference type="Gene3D" id="3.30.70.270">
    <property type="match status" value="1"/>
</dbReference>
<dbReference type="NCBIfam" id="TIGR00254">
    <property type="entry name" value="GGDEF"/>
    <property type="match status" value="1"/>
</dbReference>
<dbReference type="InterPro" id="IPR043128">
    <property type="entry name" value="Rev_trsase/Diguanyl_cyclase"/>
</dbReference>
<dbReference type="CDD" id="cd12107">
    <property type="entry name" value="Hemerythrin"/>
    <property type="match status" value="1"/>
</dbReference>
<evidence type="ECO:0000313" key="8">
    <source>
        <dbReference type="EMBL" id="MBK9797706.1"/>
    </source>
</evidence>
<feature type="domain" description="GGDEF" evidence="7">
    <location>
        <begin position="265"/>
        <end position="390"/>
    </location>
</feature>
<dbReference type="SMART" id="SM00267">
    <property type="entry name" value="GGDEF"/>
    <property type="match status" value="1"/>
</dbReference>
<evidence type="ECO:0000256" key="4">
    <source>
        <dbReference type="ARBA" id="ARBA00023004"/>
    </source>
</evidence>
<dbReference type="SUPFAM" id="SSF47188">
    <property type="entry name" value="Hemerythrin-like"/>
    <property type="match status" value="1"/>
</dbReference>
<accession>A0A9D7SJ23</accession>
<dbReference type="Pfam" id="PF00990">
    <property type="entry name" value="GGDEF"/>
    <property type="match status" value="1"/>
</dbReference>
<evidence type="ECO:0000259" key="7">
    <source>
        <dbReference type="PROSITE" id="PS50887"/>
    </source>
</evidence>
<reference evidence="8" key="1">
    <citation type="submission" date="2020-10" db="EMBL/GenBank/DDBJ databases">
        <title>Connecting structure to function with the recovery of over 1000 high-quality activated sludge metagenome-assembled genomes encoding full-length rRNA genes using long-read sequencing.</title>
        <authorList>
            <person name="Singleton C.M."/>
            <person name="Petriglieri F."/>
            <person name="Kristensen J.M."/>
            <person name="Kirkegaard R.H."/>
            <person name="Michaelsen T.Y."/>
            <person name="Andersen M.H."/>
            <person name="Karst S.M."/>
            <person name="Dueholm M.S."/>
            <person name="Nielsen P.H."/>
            <person name="Albertsen M."/>
        </authorList>
    </citation>
    <scope>NUCLEOTIDE SEQUENCE</scope>
    <source>
        <strain evidence="8">Skiv_18-Q3-R9-52_MAXAC.067</strain>
    </source>
</reference>
<evidence type="ECO:0000256" key="2">
    <source>
        <dbReference type="ARBA" id="ARBA00012528"/>
    </source>
</evidence>
<dbReference type="InterPro" id="IPR012312">
    <property type="entry name" value="Hemerythrin-like"/>
</dbReference>
<proteinExistence type="inferred from homology"/>
<dbReference type="PANTHER" id="PTHR45138:SF9">
    <property type="entry name" value="DIGUANYLATE CYCLASE DGCM-RELATED"/>
    <property type="match status" value="1"/>
</dbReference>
<dbReference type="Gene3D" id="1.20.120.50">
    <property type="entry name" value="Hemerythrin-like"/>
    <property type="match status" value="1"/>
</dbReference>
<dbReference type="PANTHER" id="PTHR45138">
    <property type="entry name" value="REGULATORY COMPONENTS OF SENSORY TRANSDUCTION SYSTEM"/>
    <property type="match status" value="1"/>
</dbReference>
<dbReference type="GO" id="GO:0043709">
    <property type="term" value="P:cell adhesion involved in single-species biofilm formation"/>
    <property type="evidence" value="ECO:0007669"/>
    <property type="project" value="TreeGrafter"/>
</dbReference>
<dbReference type="Pfam" id="PF01814">
    <property type="entry name" value="Hemerythrin"/>
    <property type="match status" value="1"/>
</dbReference>
<dbReference type="NCBIfam" id="TIGR02481">
    <property type="entry name" value="hemeryth_dom"/>
    <property type="match status" value="1"/>
</dbReference>
<dbReference type="EC" id="2.7.7.65" evidence="2"/>
<evidence type="ECO:0000256" key="1">
    <source>
        <dbReference type="ARBA" id="ARBA00010587"/>
    </source>
</evidence>
<organism evidence="8 9">
    <name type="scientific">Candidatus Geothrix skivensis</name>
    <dbReference type="NCBI Taxonomy" id="2954439"/>
    <lineage>
        <taxon>Bacteria</taxon>
        <taxon>Pseudomonadati</taxon>
        <taxon>Acidobacteriota</taxon>
        <taxon>Holophagae</taxon>
        <taxon>Holophagales</taxon>
        <taxon>Holophagaceae</taxon>
        <taxon>Geothrix</taxon>
    </lineage>
</organism>